<dbReference type="EMBL" id="BSDS01000001">
    <property type="protein sequence ID" value="GLI37569.1"/>
    <property type="molecule type" value="Genomic_DNA"/>
</dbReference>
<keyword evidence="4" id="KW-1185">Reference proteome</keyword>
<dbReference type="AlphaFoldDB" id="A0A9W6FZB0"/>
<evidence type="ECO:0000256" key="1">
    <source>
        <dbReference type="SAM" id="MobiDB-lite"/>
    </source>
</evidence>
<dbReference type="Proteomes" id="UP001144352">
    <property type="component" value="Unassembled WGS sequence"/>
</dbReference>
<feature type="chain" id="PRO_5040717581" evidence="2">
    <location>
        <begin position="29"/>
        <end position="73"/>
    </location>
</feature>
<proteinExistence type="predicted"/>
<feature type="signal peptide" evidence="2">
    <location>
        <begin position="1"/>
        <end position="28"/>
    </location>
</feature>
<organism evidence="3 4">
    <name type="scientific">Geobacter hydrogenophilus</name>
    <dbReference type="NCBI Taxonomy" id="40983"/>
    <lineage>
        <taxon>Bacteria</taxon>
        <taxon>Pseudomonadati</taxon>
        <taxon>Thermodesulfobacteriota</taxon>
        <taxon>Desulfuromonadia</taxon>
        <taxon>Geobacterales</taxon>
        <taxon>Geobacteraceae</taxon>
        <taxon>Geobacter</taxon>
    </lineage>
</organism>
<reference evidence="3" key="1">
    <citation type="submission" date="2022-12" db="EMBL/GenBank/DDBJ databases">
        <title>Reference genome sequencing for broad-spectrum identification of bacterial and archaeal isolates by mass spectrometry.</title>
        <authorList>
            <person name="Sekiguchi Y."/>
            <person name="Tourlousse D.M."/>
        </authorList>
    </citation>
    <scope>NUCLEOTIDE SEQUENCE</scope>
    <source>
        <strain evidence="3">H2</strain>
    </source>
</reference>
<sequence length="73" mass="7802">MRNLIIKATTALAALAAIVGISAGQAKASSQPQQNSDEAPLVLEHGVQYHWTEGGTHWSHGSHQSHSSHYSSR</sequence>
<gene>
    <name evidence="3" type="ORF">GHYDROH2_10700</name>
</gene>
<protein>
    <submittedName>
        <fullName evidence="3">Uncharacterized protein</fullName>
    </submittedName>
</protein>
<dbReference type="RefSeq" id="WP_214185917.1">
    <property type="nucleotide sequence ID" value="NZ_BSDS01000001.1"/>
</dbReference>
<evidence type="ECO:0000313" key="4">
    <source>
        <dbReference type="Proteomes" id="UP001144352"/>
    </source>
</evidence>
<comment type="caution">
    <text evidence="3">The sequence shown here is derived from an EMBL/GenBank/DDBJ whole genome shotgun (WGS) entry which is preliminary data.</text>
</comment>
<keyword evidence="2" id="KW-0732">Signal</keyword>
<name>A0A9W6FZB0_9BACT</name>
<evidence type="ECO:0000256" key="2">
    <source>
        <dbReference type="SAM" id="SignalP"/>
    </source>
</evidence>
<feature type="region of interest" description="Disordered" evidence="1">
    <location>
        <begin position="53"/>
        <end position="73"/>
    </location>
</feature>
<evidence type="ECO:0000313" key="3">
    <source>
        <dbReference type="EMBL" id="GLI37569.1"/>
    </source>
</evidence>
<feature type="compositionally biased region" description="Low complexity" evidence="1">
    <location>
        <begin position="57"/>
        <end position="73"/>
    </location>
</feature>
<accession>A0A9W6FZB0</accession>